<dbReference type="InterPro" id="IPR019020">
    <property type="entry name" value="Cyt-c552/DMSO_Rdtase_haem-bd"/>
</dbReference>
<dbReference type="GO" id="GO:0020037">
    <property type="term" value="F:heme binding"/>
    <property type="evidence" value="ECO:0007669"/>
    <property type="project" value="InterPro"/>
</dbReference>
<evidence type="ECO:0000256" key="3">
    <source>
        <dbReference type="ARBA" id="ARBA00022723"/>
    </source>
</evidence>
<dbReference type="SUPFAM" id="SSF46626">
    <property type="entry name" value="Cytochrome c"/>
    <property type="match status" value="2"/>
</dbReference>
<keyword evidence="4" id="KW-0249">Electron transport</keyword>
<dbReference type="InterPro" id="IPR009056">
    <property type="entry name" value="Cyt_c-like_dom"/>
</dbReference>
<accession>A0A3B0SUQ7</accession>
<feature type="domain" description="Cytochrome c" evidence="7">
    <location>
        <begin position="148"/>
        <end position="248"/>
    </location>
</feature>
<keyword evidence="6" id="KW-1133">Transmembrane helix</keyword>
<dbReference type="InterPro" id="IPR036909">
    <property type="entry name" value="Cyt_c-like_dom_sf"/>
</dbReference>
<proteinExistence type="predicted"/>
<dbReference type="InterPro" id="IPR051459">
    <property type="entry name" value="Cytochrome_c-type_DH"/>
</dbReference>
<dbReference type="Pfam" id="PF00034">
    <property type="entry name" value="Cytochrom_C"/>
    <property type="match status" value="1"/>
</dbReference>
<evidence type="ECO:0000256" key="6">
    <source>
        <dbReference type="SAM" id="Phobius"/>
    </source>
</evidence>
<name>A0A3B0SUQ7_9ZZZZ</name>
<feature type="domain" description="Cytochrome c" evidence="7">
    <location>
        <begin position="31"/>
        <end position="127"/>
    </location>
</feature>
<feature type="transmembrane region" description="Helical" evidence="6">
    <location>
        <begin position="485"/>
        <end position="502"/>
    </location>
</feature>
<dbReference type="GO" id="GO:0009055">
    <property type="term" value="F:electron transfer activity"/>
    <property type="evidence" value="ECO:0007669"/>
    <property type="project" value="InterPro"/>
</dbReference>
<keyword evidence="1" id="KW-0813">Transport</keyword>
<evidence type="ECO:0000256" key="2">
    <source>
        <dbReference type="ARBA" id="ARBA00022617"/>
    </source>
</evidence>
<dbReference type="Pfam" id="PF13442">
    <property type="entry name" value="Cytochrome_CBB3"/>
    <property type="match status" value="1"/>
</dbReference>
<sequence length="514" mass="56434">MGVFSLRNLLAGAVAAVFFTLSSLAALAQTGDADRGEAIYEKRCLQCHGEEGDGLGPAAERLNPPPRDFTLGLYKFKTSAFDEDLPNDADLMRMVRDGMPGTSMPGWSDMLSEKDMADVIAYIKVFADLEGQPETQVDYGTQVPTSDESIAAGKILFEEGDRCTECHGVEGKGDAIKKLKNDNGERTWPRNLTKPWTYRSGADPKDIFTRISTGIPTTQMPSFADPKSKKMLSIEERWNVANYVASMTGIGKVVRPENTVIQAARVEGTLPTSPDDEVWATAPPSTFIMVPQIVGKERFFLTANDTVSVRALYDNEKIAIHLEWDDRTKSIPGDPKAASIADENLGEDAIAIQFPRKIPKGMEKPYFLMGNTVKPVNLWRWSSGTTKEPQTAALIDAMGINDQQVRDDSSGLQATGSYKNGTWRIVMTRALETQIPDKDLQFEEARFVPIAFFAWDGSNSEAGTAGAMTTWYWLQLKPAADSKPLIYAISAAALILLILIWWGRGAAARNKEAA</sequence>
<dbReference type="Pfam" id="PF09459">
    <property type="entry name" value="EB_dh"/>
    <property type="match status" value="1"/>
</dbReference>
<keyword evidence="6" id="KW-0812">Transmembrane</keyword>
<protein>
    <recommendedName>
        <fullName evidence="7">Cytochrome c domain-containing protein</fullName>
    </recommendedName>
</protein>
<dbReference type="PANTHER" id="PTHR35008:SF8">
    <property type="entry name" value="ALCOHOL DEHYDROGENASE CYTOCHROME C SUBUNIT"/>
    <property type="match status" value="1"/>
</dbReference>
<keyword evidence="5" id="KW-0408">Iron</keyword>
<gene>
    <name evidence="8" type="ORF">MNBD_ALPHA09-1106</name>
</gene>
<evidence type="ECO:0000313" key="8">
    <source>
        <dbReference type="EMBL" id="VAW10111.1"/>
    </source>
</evidence>
<dbReference type="EMBL" id="UOEM01000004">
    <property type="protein sequence ID" value="VAW10111.1"/>
    <property type="molecule type" value="Genomic_DNA"/>
</dbReference>
<keyword evidence="2" id="KW-0349">Heme</keyword>
<dbReference type="AlphaFoldDB" id="A0A3B0SUQ7"/>
<reference evidence="8" key="1">
    <citation type="submission" date="2018-06" db="EMBL/GenBank/DDBJ databases">
        <authorList>
            <person name="Zhirakovskaya E."/>
        </authorList>
    </citation>
    <scope>NUCLEOTIDE SEQUENCE</scope>
</reference>
<keyword evidence="3" id="KW-0479">Metal-binding</keyword>
<dbReference type="Gene3D" id="2.60.40.1190">
    <property type="match status" value="1"/>
</dbReference>
<dbReference type="PROSITE" id="PS51007">
    <property type="entry name" value="CYTC"/>
    <property type="match status" value="2"/>
</dbReference>
<organism evidence="8">
    <name type="scientific">hydrothermal vent metagenome</name>
    <dbReference type="NCBI Taxonomy" id="652676"/>
    <lineage>
        <taxon>unclassified sequences</taxon>
        <taxon>metagenomes</taxon>
        <taxon>ecological metagenomes</taxon>
    </lineage>
</organism>
<evidence type="ECO:0000259" key="7">
    <source>
        <dbReference type="PROSITE" id="PS51007"/>
    </source>
</evidence>
<dbReference type="GO" id="GO:0046872">
    <property type="term" value="F:metal ion binding"/>
    <property type="evidence" value="ECO:0007669"/>
    <property type="project" value="UniProtKB-KW"/>
</dbReference>
<keyword evidence="6" id="KW-0472">Membrane</keyword>
<dbReference type="PANTHER" id="PTHR35008">
    <property type="entry name" value="BLL4482 PROTEIN-RELATED"/>
    <property type="match status" value="1"/>
</dbReference>
<evidence type="ECO:0000256" key="1">
    <source>
        <dbReference type="ARBA" id="ARBA00022448"/>
    </source>
</evidence>
<evidence type="ECO:0000256" key="5">
    <source>
        <dbReference type="ARBA" id="ARBA00023004"/>
    </source>
</evidence>
<evidence type="ECO:0000256" key="4">
    <source>
        <dbReference type="ARBA" id="ARBA00022982"/>
    </source>
</evidence>
<dbReference type="Gene3D" id="1.10.760.10">
    <property type="entry name" value="Cytochrome c-like domain"/>
    <property type="match status" value="2"/>
</dbReference>